<protein>
    <submittedName>
        <fullName evidence="4">ATP-binding cassette domain-containing protein</fullName>
    </submittedName>
</protein>
<proteinExistence type="predicted"/>
<organism evidence="4 5">
    <name type="scientific">Undibacterium parvum</name>
    <dbReference type="NCBI Taxonomy" id="401471"/>
    <lineage>
        <taxon>Bacteria</taxon>
        <taxon>Pseudomonadati</taxon>
        <taxon>Pseudomonadota</taxon>
        <taxon>Betaproteobacteria</taxon>
        <taxon>Burkholderiales</taxon>
        <taxon>Oxalobacteraceae</taxon>
        <taxon>Undibacterium</taxon>
    </lineage>
</organism>
<evidence type="ECO:0000313" key="5">
    <source>
        <dbReference type="Proteomes" id="UP000275663"/>
    </source>
</evidence>
<dbReference type="EMBL" id="CP034464">
    <property type="protein sequence ID" value="AZP13266.1"/>
    <property type="molecule type" value="Genomic_DNA"/>
</dbReference>
<accession>A0A3S9HMD1</accession>
<dbReference type="InterPro" id="IPR003439">
    <property type="entry name" value="ABC_transporter-like_ATP-bd"/>
</dbReference>
<evidence type="ECO:0000256" key="1">
    <source>
        <dbReference type="ARBA" id="ARBA00022741"/>
    </source>
</evidence>
<dbReference type="OrthoDB" id="8772152at2"/>
<evidence type="ECO:0000256" key="2">
    <source>
        <dbReference type="ARBA" id="ARBA00022840"/>
    </source>
</evidence>
<evidence type="ECO:0000313" key="4">
    <source>
        <dbReference type="EMBL" id="AZP13266.1"/>
    </source>
</evidence>
<dbReference type="GO" id="GO:0005524">
    <property type="term" value="F:ATP binding"/>
    <property type="evidence" value="ECO:0007669"/>
    <property type="project" value="UniProtKB-KW"/>
</dbReference>
<dbReference type="Proteomes" id="UP000275663">
    <property type="component" value="Chromosome"/>
</dbReference>
<feature type="domain" description="ABC transporter" evidence="3">
    <location>
        <begin position="44"/>
        <end position="177"/>
    </location>
</feature>
<keyword evidence="5" id="KW-1185">Reference proteome</keyword>
<dbReference type="Pfam" id="PF00005">
    <property type="entry name" value="ABC_tran"/>
    <property type="match status" value="1"/>
</dbReference>
<gene>
    <name evidence="4" type="ORF">EJN92_15430</name>
</gene>
<reference evidence="4 5" key="1">
    <citation type="journal article" date="2011" name="Int. J. Syst. Evol. Microbiol.">
        <title>Description of Undibacterium oligocarboniphilum sp. nov., isolated from purified water, and Undibacterium pigrum strain CCUG 49012 as the type strain of Undibacterium parvum sp. nov., and emended descriptions of the genus Undibacterium and the species Undibacterium pigrum.</title>
        <authorList>
            <person name="Eder W."/>
            <person name="Wanner G."/>
            <person name="Ludwig W."/>
            <person name="Busse H.J."/>
            <person name="Ziemke-Kageler F."/>
            <person name="Lang E."/>
        </authorList>
    </citation>
    <scope>NUCLEOTIDE SEQUENCE [LARGE SCALE GENOMIC DNA]</scope>
    <source>
        <strain evidence="4 5">DSM 23061</strain>
    </source>
</reference>
<keyword evidence="2 4" id="KW-0067">ATP-binding</keyword>
<dbReference type="PANTHER" id="PTHR43158">
    <property type="entry name" value="SKFA PEPTIDE EXPORT ATP-BINDING PROTEIN SKFE"/>
    <property type="match status" value="1"/>
</dbReference>
<dbReference type="InterPro" id="IPR027417">
    <property type="entry name" value="P-loop_NTPase"/>
</dbReference>
<dbReference type="KEGG" id="upv:EJN92_15430"/>
<dbReference type="Gene3D" id="3.40.50.300">
    <property type="entry name" value="P-loop containing nucleotide triphosphate hydrolases"/>
    <property type="match status" value="1"/>
</dbReference>
<dbReference type="PANTHER" id="PTHR43158:SF2">
    <property type="entry name" value="SKFA PEPTIDE EXPORT ATP-BINDING PROTEIN SKFE"/>
    <property type="match status" value="1"/>
</dbReference>
<dbReference type="SUPFAM" id="SSF52540">
    <property type="entry name" value="P-loop containing nucleoside triphosphate hydrolases"/>
    <property type="match status" value="1"/>
</dbReference>
<dbReference type="RefSeq" id="WP_126128642.1">
    <property type="nucleotide sequence ID" value="NZ_CP034464.1"/>
</dbReference>
<sequence length="224" mass="24055">MAALSSTSRGCVIEHSTPIILQLTELEFAYPERPLFKDFSASIAAGVSLIRGGDGVGKSSLLRLLAGQLPAQRGQLILKGIALEQQPELYRQQLFYGDPQALAAAHDQCSPDAYFANVAARYPQFDSAYLAELIVQLGLSPHMGKTLYMLSTGIKRKVWLAAAFASGAALTLLDDPYAALDQTSIRAVLHILKSFSGQTQRAIVYSHYEQAAGLGLASVIDLGD</sequence>
<dbReference type="GO" id="GO:0016887">
    <property type="term" value="F:ATP hydrolysis activity"/>
    <property type="evidence" value="ECO:0007669"/>
    <property type="project" value="InterPro"/>
</dbReference>
<name>A0A3S9HMD1_9BURK</name>
<evidence type="ECO:0000259" key="3">
    <source>
        <dbReference type="Pfam" id="PF00005"/>
    </source>
</evidence>
<dbReference type="AlphaFoldDB" id="A0A3S9HMD1"/>
<keyword evidence="1" id="KW-0547">Nucleotide-binding</keyword>